<dbReference type="InterPro" id="IPR014922">
    <property type="entry name" value="YdhG-like"/>
</dbReference>
<reference evidence="2 3" key="1">
    <citation type="submission" date="2024-09" db="EMBL/GenBank/DDBJ databases">
        <title>Taxonomic and Genotyping Characterization of Leptospira Strains isolated from Multiple Sources in Colombia highlights the importance of intermediate species.</title>
        <authorList>
            <person name="Torres Higuera L."/>
            <person name="Rojas Tapias D."/>
            <person name="Jimenez Velasquez S."/>
            <person name="Renjifo Ibanez C."/>
        </authorList>
    </citation>
    <scope>NUCLEOTIDE SEQUENCE [LARGE SCALE GENOMIC DNA]</scope>
    <source>
        <strain evidence="2 3">Lep080</strain>
    </source>
</reference>
<dbReference type="Pfam" id="PF08818">
    <property type="entry name" value="DUF1801"/>
    <property type="match status" value="1"/>
</dbReference>
<dbReference type="EMBL" id="JBHILJ010000009">
    <property type="protein sequence ID" value="MFB5737918.1"/>
    <property type="molecule type" value="Genomic_DNA"/>
</dbReference>
<dbReference type="Proteomes" id="UP001580391">
    <property type="component" value="Unassembled WGS sequence"/>
</dbReference>
<accession>A0ABV5BRJ2</accession>
<sequence>MLLHALVPTLPRLDLEINSDVENYIENTPVSRMEKVRELVDYLRDEFSDLRESLKYRMPTFERNGKWVALSNHKNHLSIYFYEESFIRAFRAKYPGMETGKTFVHIKDKDRFPGTYLKSILKKALQ</sequence>
<organism evidence="2 3">
    <name type="scientific">Leptospira wolffii</name>
    <dbReference type="NCBI Taxonomy" id="409998"/>
    <lineage>
        <taxon>Bacteria</taxon>
        <taxon>Pseudomonadati</taxon>
        <taxon>Spirochaetota</taxon>
        <taxon>Spirochaetia</taxon>
        <taxon>Leptospirales</taxon>
        <taxon>Leptospiraceae</taxon>
        <taxon>Leptospira</taxon>
    </lineage>
</organism>
<dbReference type="SUPFAM" id="SSF159888">
    <property type="entry name" value="YdhG-like"/>
    <property type="match status" value="1"/>
</dbReference>
<dbReference type="RefSeq" id="WP_016545245.1">
    <property type="nucleotide sequence ID" value="NZ_JBHILI010000010.1"/>
</dbReference>
<dbReference type="Gene3D" id="3.90.1150.200">
    <property type="match status" value="1"/>
</dbReference>
<keyword evidence="3" id="KW-1185">Reference proteome</keyword>
<protein>
    <submittedName>
        <fullName evidence="2">DUF1801 domain-containing protein</fullName>
    </submittedName>
</protein>
<proteinExistence type="predicted"/>
<name>A0ABV5BRJ2_9LEPT</name>
<gene>
    <name evidence="2" type="ORF">ACE5IX_15445</name>
</gene>
<evidence type="ECO:0000313" key="3">
    <source>
        <dbReference type="Proteomes" id="UP001580391"/>
    </source>
</evidence>
<comment type="caution">
    <text evidence="2">The sequence shown here is derived from an EMBL/GenBank/DDBJ whole genome shotgun (WGS) entry which is preliminary data.</text>
</comment>
<feature type="domain" description="YdhG-like" evidence="1">
    <location>
        <begin position="34"/>
        <end position="125"/>
    </location>
</feature>
<evidence type="ECO:0000259" key="1">
    <source>
        <dbReference type="Pfam" id="PF08818"/>
    </source>
</evidence>
<evidence type="ECO:0000313" key="2">
    <source>
        <dbReference type="EMBL" id="MFB5737918.1"/>
    </source>
</evidence>